<evidence type="ECO:0000313" key="2">
    <source>
        <dbReference type="Proteomes" id="UP000231183"/>
    </source>
</evidence>
<accession>A0A2M6W3S9</accession>
<comment type="caution">
    <text evidence="1">The sequence shown here is derived from an EMBL/GenBank/DDBJ whole genome shotgun (WGS) entry which is preliminary data.</text>
</comment>
<organism evidence="1 2">
    <name type="scientific">Candidatus Magasanikbacteria bacterium CG10_big_fil_rev_8_21_14_0_10_40_10</name>
    <dbReference type="NCBI Taxonomy" id="1974648"/>
    <lineage>
        <taxon>Bacteria</taxon>
        <taxon>Candidatus Magasanikiibacteriota</taxon>
    </lineage>
</organism>
<proteinExistence type="predicted"/>
<dbReference type="EMBL" id="PFBX01000026">
    <property type="protein sequence ID" value="PIT87438.1"/>
    <property type="molecule type" value="Genomic_DNA"/>
</dbReference>
<dbReference type="AlphaFoldDB" id="A0A2M6W3S9"/>
<evidence type="ECO:0000313" key="1">
    <source>
        <dbReference type="EMBL" id="PIT87438.1"/>
    </source>
</evidence>
<dbReference type="Proteomes" id="UP000231183">
    <property type="component" value="Unassembled WGS sequence"/>
</dbReference>
<sequence>MGKERQNSQDIKGAPENKMILEDYYVSVASPEQAPTGMMKVGKPIADCGTISHEEITKLWNYMKSEFKRPQFRDAYNGNIQLFDYILEGQLKIVLSDDKPIGFVKVNDNIDSPVFDPSAIIAKRALENSLGENFTGEIKIDGEIDELKKAREDFLSKLNARYSNLKQGKKFQFEIKDLDKKGFKVIIYFEEDKEIKPLGEGINVKYRKIDQGMNRVLSYITRMAVECTPKIRHICYLW</sequence>
<name>A0A2M6W3S9_9BACT</name>
<protein>
    <submittedName>
        <fullName evidence="1">Uncharacterized protein</fullName>
    </submittedName>
</protein>
<reference evidence="2" key="1">
    <citation type="submission" date="2017-09" db="EMBL/GenBank/DDBJ databases">
        <title>Depth-based differentiation of microbial function through sediment-hosted aquifers and enrichment of novel symbionts in the deep terrestrial subsurface.</title>
        <authorList>
            <person name="Probst A.J."/>
            <person name="Ladd B."/>
            <person name="Jarett J.K."/>
            <person name="Geller-Mcgrath D.E."/>
            <person name="Sieber C.M.K."/>
            <person name="Emerson J.B."/>
            <person name="Anantharaman K."/>
            <person name="Thomas B.C."/>
            <person name="Malmstrom R."/>
            <person name="Stieglmeier M."/>
            <person name="Klingl A."/>
            <person name="Woyke T."/>
            <person name="Ryan C.M."/>
            <person name="Banfield J.F."/>
        </authorList>
    </citation>
    <scope>NUCLEOTIDE SEQUENCE [LARGE SCALE GENOMIC DNA]</scope>
</reference>
<gene>
    <name evidence="1" type="ORF">COU31_02590</name>
</gene>